<reference evidence="1" key="1">
    <citation type="submission" date="2015-07" db="EMBL/GenBank/DDBJ databases">
        <title>MeaNS - Measles Nucleotide Surveillance Program.</title>
        <authorList>
            <person name="Tran T."/>
            <person name="Druce J."/>
        </authorList>
    </citation>
    <scope>NUCLEOTIDE SEQUENCE</scope>
    <source>
        <strain evidence="1">UCB-OBI-ISO-001</strain>
        <tissue evidence="1">Gonad</tissue>
    </source>
</reference>
<name>A0A0L8G5C1_OCTBM</name>
<organism evidence="1">
    <name type="scientific">Octopus bimaculoides</name>
    <name type="common">California two-spotted octopus</name>
    <dbReference type="NCBI Taxonomy" id="37653"/>
    <lineage>
        <taxon>Eukaryota</taxon>
        <taxon>Metazoa</taxon>
        <taxon>Spiralia</taxon>
        <taxon>Lophotrochozoa</taxon>
        <taxon>Mollusca</taxon>
        <taxon>Cephalopoda</taxon>
        <taxon>Coleoidea</taxon>
        <taxon>Octopodiformes</taxon>
        <taxon>Octopoda</taxon>
        <taxon>Incirrata</taxon>
        <taxon>Octopodidae</taxon>
        <taxon>Octopus</taxon>
    </lineage>
</organism>
<gene>
    <name evidence="1" type="ORF">OCBIM_22000061mg</name>
</gene>
<evidence type="ECO:0000313" key="1">
    <source>
        <dbReference type="EMBL" id="KOF72078.1"/>
    </source>
</evidence>
<proteinExistence type="predicted"/>
<accession>A0A0L8G5C1</accession>
<dbReference type="EMBL" id="KQ423839">
    <property type="protein sequence ID" value="KOF72078.1"/>
    <property type="molecule type" value="Genomic_DNA"/>
</dbReference>
<protein>
    <submittedName>
        <fullName evidence="1">Uncharacterized protein</fullName>
    </submittedName>
</protein>
<sequence>MHIKDYCCSKVRCYLNTPAPCYCDILIIVCAGASHAHSQLIPTPKVLIQTLEMLSSPSSLSLLTIFQTFHALLPLV</sequence>
<dbReference type="AlphaFoldDB" id="A0A0L8G5C1"/>